<dbReference type="AlphaFoldDB" id="A0A6V8MJB6"/>
<keyword evidence="3" id="KW-1185">Reference proteome</keyword>
<accession>A0A6V8MJB6</accession>
<organism evidence="2 3">
    <name type="scientific">Geomonas silvestris</name>
    <dbReference type="NCBI Taxonomy" id="2740184"/>
    <lineage>
        <taxon>Bacteria</taxon>
        <taxon>Pseudomonadati</taxon>
        <taxon>Thermodesulfobacteriota</taxon>
        <taxon>Desulfuromonadia</taxon>
        <taxon>Geobacterales</taxon>
        <taxon>Geobacteraceae</taxon>
        <taxon>Geomonas</taxon>
    </lineage>
</organism>
<keyword evidence="1" id="KW-0732">Signal</keyword>
<dbReference type="EMBL" id="BLXX01000006">
    <property type="protein sequence ID" value="GFO60068.1"/>
    <property type="molecule type" value="Genomic_DNA"/>
</dbReference>
<protein>
    <submittedName>
        <fullName evidence="2">Uncharacterized protein</fullName>
    </submittedName>
</protein>
<evidence type="ECO:0000313" key="2">
    <source>
        <dbReference type="EMBL" id="GFO60068.1"/>
    </source>
</evidence>
<comment type="caution">
    <text evidence="2">The sequence shown here is derived from an EMBL/GenBank/DDBJ whole genome shotgun (WGS) entry which is preliminary data.</text>
</comment>
<sequence length="304" mass="33833">MILVLAALFLAAPASADEVSSGAAKALLAKYPSVLPKLQHNLFGAPIYLDSFENKGTAEVDMYGVFNHPFHQVKDALAVPANWCDITSLHINIKACTAKQSGGTWQVTMYSGRKYYQPPGDAYPLKLAFRVVAQQPDYLSVALQGDQGPLRTKDHRIRLEAVPLDDGKSFIHFSYSYRTGTMATMAIKSYFATIARDKVGFSTVAGQDGRPTLVTGVRGAVERNAVRYYLALECFLDALQVPEKERFERRISEWYDMTARYPRQLKELEKNEYLTNKRRELQNQLALKKAAGAGPVAGKNNEES</sequence>
<name>A0A6V8MJB6_9BACT</name>
<proteinExistence type="predicted"/>
<dbReference type="Proteomes" id="UP000556026">
    <property type="component" value="Unassembled WGS sequence"/>
</dbReference>
<feature type="signal peptide" evidence="1">
    <location>
        <begin position="1"/>
        <end position="16"/>
    </location>
</feature>
<reference evidence="3" key="1">
    <citation type="submission" date="2020-06" db="EMBL/GenBank/DDBJ databases">
        <title>Draft genomic sequence of Geomonas sp. Red330.</title>
        <authorList>
            <person name="Itoh H."/>
            <person name="Zhenxing X."/>
            <person name="Ushijima N."/>
            <person name="Masuda Y."/>
            <person name="Shiratori Y."/>
            <person name="Senoo K."/>
        </authorList>
    </citation>
    <scope>NUCLEOTIDE SEQUENCE [LARGE SCALE GENOMIC DNA]</scope>
    <source>
        <strain evidence="3">Red330</strain>
    </source>
</reference>
<evidence type="ECO:0000256" key="1">
    <source>
        <dbReference type="SAM" id="SignalP"/>
    </source>
</evidence>
<feature type="chain" id="PRO_5028362248" evidence="1">
    <location>
        <begin position="17"/>
        <end position="304"/>
    </location>
</feature>
<gene>
    <name evidence="2" type="ORF">GMST_23930</name>
</gene>
<evidence type="ECO:0000313" key="3">
    <source>
        <dbReference type="Proteomes" id="UP000556026"/>
    </source>
</evidence>